<dbReference type="Proteomes" id="UP001214043">
    <property type="component" value="Chromosome"/>
</dbReference>
<feature type="compositionally biased region" description="Basic and acidic residues" evidence="1">
    <location>
        <begin position="135"/>
        <end position="145"/>
    </location>
</feature>
<evidence type="ECO:0000313" key="3">
    <source>
        <dbReference type="Proteomes" id="UP001214043"/>
    </source>
</evidence>
<dbReference type="InterPro" id="IPR007481">
    <property type="entry name" value="SspB"/>
</dbReference>
<dbReference type="GO" id="GO:0006508">
    <property type="term" value="P:proteolysis"/>
    <property type="evidence" value="ECO:0007669"/>
    <property type="project" value="UniProtKB-KW"/>
</dbReference>
<evidence type="ECO:0000313" key="2">
    <source>
        <dbReference type="EMBL" id="WDI32072.1"/>
    </source>
</evidence>
<dbReference type="RefSeq" id="WP_274493960.1">
    <property type="nucleotide sequence ID" value="NZ_CP118166.1"/>
</dbReference>
<dbReference type="Gene3D" id="2.30.30.220">
    <property type="entry name" value="SspB-like"/>
    <property type="match status" value="1"/>
</dbReference>
<keyword evidence="3" id="KW-1185">Reference proteome</keyword>
<organism evidence="2 3">
    <name type="scientific">Hyphococcus flavus</name>
    <dbReference type="NCBI Taxonomy" id="1866326"/>
    <lineage>
        <taxon>Bacteria</taxon>
        <taxon>Pseudomonadati</taxon>
        <taxon>Pseudomonadota</taxon>
        <taxon>Alphaproteobacteria</taxon>
        <taxon>Parvularculales</taxon>
        <taxon>Parvularculaceae</taxon>
        <taxon>Hyphococcus</taxon>
    </lineage>
</organism>
<reference evidence="2" key="1">
    <citation type="submission" date="2023-02" db="EMBL/GenBank/DDBJ databases">
        <title>Genome sequence of Hyphococcus flavus.</title>
        <authorList>
            <person name="Rong J.-C."/>
            <person name="Zhao Q."/>
            <person name="Yi M."/>
            <person name="Wu J.-Y."/>
        </authorList>
    </citation>
    <scope>NUCLEOTIDE SEQUENCE</scope>
    <source>
        <strain evidence="2">MCCC 1K03223</strain>
    </source>
</reference>
<dbReference type="AlphaFoldDB" id="A0AAE9ZG11"/>
<dbReference type="Pfam" id="PF04386">
    <property type="entry name" value="SspB"/>
    <property type="match status" value="1"/>
</dbReference>
<dbReference type="InterPro" id="IPR036760">
    <property type="entry name" value="SspB-like_sf"/>
</dbReference>
<evidence type="ECO:0000256" key="1">
    <source>
        <dbReference type="SAM" id="MobiDB-lite"/>
    </source>
</evidence>
<keyword evidence="2" id="KW-0645">Protease</keyword>
<keyword evidence="2" id="KW-0378">Hydrolase</keyword>
<dbReference type="EMBL" id="CP118166">
    <property type="protein sequence ID" value="WDI32072.1"/>
    <property type="molecule type" value="Genomic_DNA"/>
</dbReference>
<name>A0AAE9ZG11_9PROT</name>
<dbReference type="GO" id="GO:0008233">
    <property type="term" value="F:peptidase activity"/>
    <property type="evidence" value="ECO:0007669"/>
    <property type="project" value="UniProtKB-KW"/>
</dbReference>
<protein>
    <submittedName>
        <fullName evidence="2">ClpXP protease specificity-enhancing factor SspB</fullName>
    </submittedName>
</protein>
<gene>
    <name evidence="2" type="ORF">PUV54_02565</name>
</gene>
<proteinExistence type="predicted"/>
<feature type="region of interest" description="Disordered" evidence="1">
    <location>
        <begin position="124"/>
        <end position="179"/>
    </location>
</feature>
<dbReference type="KEGG" id="hfl:PUV54_02565"/>
<dbReference type="SUPFAM" id="SSF101738">
    <property type="entry name" value="SspB-like"/>
    <property type="match status" value="1"/>
</dbReference>
<accession>A0AAE9ZG11</accession>
<sequence>MSEDIELDYSELIQEAQKKAYRFLMRDVLNIVAEIGDAPGEHHFFIEFGTEAPGVVIPDHLKEQYPELMTIVLQHQFEDLTVSDDGFGVTLWFKGKESRLEIPYDAVTQFADPSAQFGIRFDAQAAPENEEAEQDEKPADEKGDQDNSAESASEASDEESAEKENDGADVVSLDAFRKK</sequence>